<comment type="caution">
    <text evidence="1">The sequence shown here is derived from an EMBL/GenBank/DDBJ whole genome shotgun (WGS) entry which is preliminary data.</text>
</comment>
<reference evidence="1" key="1">
    <citation type="journal article" date="2020" name="Stud. Mycol.">
        <title>101 Dothideomycetes genomes: a test case for predicting lifestyles and emergence of pathogens.</title>
        <authorList>
            <person name="Haridas S."/>
            <person name="Albert R."/>
            <person name="Binder M."/>
            <person name="Bloem J."/>
            <person name="Labutti K."/>
            <person name="Salamov A."/>
            <person name="Andreopoulos B."/>
            <person name="Baker S."/>
            <person name="Barry K."/>
            <person name="Bills G."/>
            <person name="Bluhm B."/>
            <person name="Cannon C."/>
            <person name="Castanera R."/>
            <person name="Culley D."/>
            <person name="Daum C."/>
            <person name="Ezra D."/>
            <person name="Gonzalez J."/>
            <person name="Henrissat B."/>
            <person name="Kuo A."/>
            <person name="Liang C."/>
            <person name="Lipzen A."/>
            <person name="Lutzoni F."/>
            <person name="Magnuson J."/>
            <person name="Mondo S."/>
            <person name="Nolan M."/>
            <person name="Ohm R."/>
            <person name="Pangilinan J."/>
            <person name="Park H.-J."/>
            <person name="Ramirez L."/>
            <person name="Alfaro M."/>
            <person name="Sun H."/>
            <person name="Tritt A."/>
            <person name="Yoshinaga Y."/>
            <person name="Zwiers L.-H."/>
            <person name="Turgeon B."/>
            <person name="Goodwin S."/>
            <person name="Spatafora J."/>
            <person name="Crous P."/>
            <person name="Grigoriev I."/>
        </authorList>
    </citation>
    <scope>NUCLEOTIDE SEQUENCE</scope>
    <source>
        <strain evidence="1">CBS 125425</strain>
    </source>
</reference>
<dbReference type="Proteomes" id="UP000799444">
    <property type="component" value="Unassembled WGS sequence"/>
</dbReference>
<dbReference type="AlphaFoldDB" id="A0A9P4V3K0"/>
<evidence type="ECO:0000313" key="1">
    <source>
        <dbReference type="EMBL" id="KAF2736769.1"/>
    </source>
</evidence>
<protein>
    <submittedName>
        <fullName evidence="1">Uncharacterized protein</fullName>
    </submittedName>
</protein>
<organism evidence="1 2">
    <name type="scientific">Polyplosphaeria fusca</name>
    <dbReference type="NCBI Taxonomy" id="682080"/>
    <lineage>
        <taxon>Eukaryota</taxon>
        <taxon>Fungi</taxon>
        <taxon>Dikarya</taxon>
        <taxon>Ascomycota</taxon>
        <taxon>Pezizomycotina</taxon>
        <taxon>Dothideomycetes</taxon>
        <taxon>Pleosporomycetidae</taxon>
        <taxon>Pleosporales</taxon>
        <taxon>Tetraplosphaeriaceae</taxon>
        <taxon>Polyplosphaeria</taxon>
    </lineage>
</organism>
<dbReference type="EMBL" id="ML996122">
    <property type="protein sequence ID" value="KAF2736769.1"/>
    <property type="molecule type" value="Genomic_DNA"/>
</dbReference>
<accession>A0A9P4V3K0</accession>
<gene>
    <name evidence="1" type="ORF">EJ04DRAFT_510874</name>
</gene>
<evidence type="ECO:0000313" key="2">
    <source>
        <dbReference type="Proteomes" id="UP000799444"/>
    </source>
</evidence>
<proteinExistence type="predicted"/>
<sequence>MSSPSRASTLPALLSIVKIPILEPTFCTPTFPHQLLQPFNRRLNKLRCAPASRADPQIARLGPPVLVPPPFG</sequence>
<keyword evidence="2" id="KW-1185">Reference proteome</keyword>
<name>A0A9P4V3K0_9PLEO</name>